<feature type="repeat" description="PPR" evidence="2">
    <location>
        <begin position="174"/>
        <end position="208"/>
    </location>
</feature>
<dbReference type="PANTHER" id="PTHR47926">
    <property type="entry name" value="PENTATRICOPEPTIDE REPEAT-CONTAINING PROTEIN"/>
    <property type="match status" value="1"/>
</dbReference>
<feature type="repeat" description="PPR" evidence="2">
    <location>
        <begin position="477"/>
        <end position="515"/>
    </location>
</feature>
<dbReference type="AlphaFoldDB" id="A0A8T2SM41"/>
<comment type="caution">
    <text evidence="3">The sequence shown here is derived from an EMBL/GenBank/DDBJ whole genome shotgun (WGS) entry which is preliminary data.</text>
</comment>
<dbReference type="GO" id="GO:0009451">
    <property type="term" value="P:RNA modification"/>
    <property type="evidence" value="ECO:0007669"/>
    <property type="project" value="InterPro"/>
</dbReference>
<sequence>MLLQTCSWREIYRNLQLCNKTQDLASVRKLYSCIIKGGFDAFSFFGDHLIRLFASCHVLEEAYCVFFALARRTVYTWHAIISAHTKVGDGHSALKLYHGMLLDGIQPDRHVLTCCLKACCLVDDIDMGMTMHTLVTTLGLDHSEAIGSALIDMYASCRFLEEACDVFESSASQDIVIWDTLMSGCVRQGLGIHTLSLFERMLKEGVEPSKLTFVFVFKACSDIADLSYGLRLHTLATENGVKLDLKVGNTLVDLYVKCGSLMDAYDVFCALPSRGVVAWCCLISGYAEHGHNQLAVSLFECMHAEGLIPDKITYLSVLKACGNEEFIHVGRLVHNYILQTVIHLDTVIVNTLINMYAKCGSILEARALYELWPDLTIVSCAAMISGYAQHGYGLQALELYEALQIKGMKPTVSVYASILNACESIDAIDFGREVHNEIMERMFEWNIQIGNTLIDFYSKCHFLPEAFSVFHRMPNRDIVSWDALLTGCIGGCIGNGNSSAALELYEEMTQEGIFPDKVSFLACLRACTWTDKIMNGREIHRRIVFIGLESDIAISTSLVEMYSRCGCIPEARNVFEECPHRDSTMWGTLIAGYAYDGSENNVKECLRHMQREGLELNDVLLTSILSARSIQNAMDICHAFSEYMSCSGNSQVSIEHFSSIVDLLGRVGYLDEAEGLVHTMPISPNIISWSSLLMSSINFGAHKLGYRCFDGTK</sequence>
<dbReference type="PANTHER" id="PTHR47926:SF533">
    <property type="entry name" value="DYW DOMAIN-CONTAINING PROTEIN"/>
    <property type="match status" value="1"/>
</dbReference>
<proteinExistence type="predicted"/>
<reference evidence="3" key="1">
    <citation type="submission" date="2021-08" db="EMBL/GenBank/DDBJ databases">
        <title>WGS assembly of Ceratopteris richardii.</title>
        <authorList>
            <person name="Marchant D.B."/>
            <person name="Chen G."/>
            <person name="Jenkins J."/>
            <person name="Shu S."/>
            <person name="Leebens-Mack J."/>
            <person name="Grimwood J."/>
            <person name="Schmutz J."/>
            <person name="Soltis P."/>
            <person name="Soltis D."/>
            <person name="Chen Z.-H."/>
        </authorList>
    </citation>
    <scope>NUCLEOTIDE SEQUENCE</scope>
    <source>
        <strain evidence="3">Whitten #5841</strain>
        <tissue evidence="3">Leaf</tissue>
    </source>
</reference>
<evidence type="ECO:0008006" key="5">
    <source>
        <dbReference type="Google" id="ProtNLM"/>
    </source>
</evidence>
<name>A0A8T2SM41_CERRI</name>
<feature type="repeat" description="PPR" evidence="2">
    <location>
        <begin position="73"/>
        <end position="107"/>
    </location>
</feature>
<evidence type="ECO:0000256" key="1">
    <source>
        <dbReference type="ARBA" id="ARBA00022737"/>
    </source>
</evidence>
<gene>
    <name evidence="3" type="ORF">KP509_19G048200</name>
</gene>
<dbReference type="EMBL" id="CM035424">
    <property type="protein sequence ID" value="KAH7352482.1"/>
    <property type="molecule type" value="Genomic_DNA"/>
</dbReference>
<evidence type="ECO:0000256" key="2">
    <source>
        <dbReference type="PROSITE-ProRule" id="PRU00708"/>
    </source>
</evidence>
<feature type="repeat" description="PPR" evidence="2">
    <location>
        <begin position="376"/>
        <end position="410"/>
    </location>
</feature>
<dbReference type="Pfam" id="PF13812">
    <property type="entry name" value="PPR_3"/>
    <property type="match status" value="1"/>
</dbReference>
<dbReference type="Proteomes" id="UP000825935">
    <property type="component" value="Chromosome 19"/>
</dbReference>
<dbReference type="GO" id="GO:0003723">
    <property type="term" value="F:RNA binding"/>
    <property type="evidence" value="ECO:0007669"/>
    <property type="project" value="InterPro"/>
</dbReference>
<dbReference type="InterPro" id="IPR011990">
    <property type="entry name" value="TPR-like_helical_dom_sf"/>
</dbReference>
<dbReference type="Pfam" id="PF01535">
    <property type="entry name" value="PPR"/>
    <property type="match status" value="7"/>
</dbReference>
<dbReference type="NCBIfam" id="TIGR00756">
    <property type="entry name" value="PPR"/>
    <property type="match status" value="4"/>
</dbReference>
<dbReference type="PROSITE" id="PS51375">
    <property type="entry name" value="PPR"/>
    <property type="match status" value="6"/>
</dbReference>
<protein>
    <recommendedName>
        <fullName evidence="5">Pentatricopeptide repeat-containing protein</fullName>
    </recommendedName>
</protein>
<organism evidence="3 4">
    <name type="scientific">Ceratopteris richardii</name>
    <name type="common">Triangle waterfern</name>
    <dbReference type="NCBI Taxonomy" id="49495"/>
    <lineage>
        <taxon>Eukaryota</taxon>
        <taxon>Viridiplantae</taxon>
        <taxon>Streptophyta</taxon>
        <taxon>Embryophyta</taxon>
        <taxon>Tracheophyta</taxon>
        <taxon>Polypodiopsida</taxon>
        <taxon>Polypodiidae</taxon>
        <taxon>Polypodiales</taxon>
        <taxon>Pteridineae</taxon>
        <taxon>Pteridaceae</taxon>
        <taxon>Parkerioideae</taxon>
        <taxon>Ceratopteris</taxon>
    </lineage>
</organism>
<feature type="repeat" description="PPR" evidence="2">
    <location>
        <begin position="275"/>
        <end position="309"/>
    </location>
</feature>
<accession>A0A8T2SM41</accession>
<dbReference type="InterPro" id="IPR002885">
    <property type="entry name" value="PPR_rpt"/>
</dbReference>
<dbReference type="Pfam" id="PF13041">
    <property type="entry name" value="PPR_2"/>
    <property type="match status" value="3"/>
</dbReference>
<dbReference type="InterPro" id="IPR046960">
    <property type="entry name" value="PPR_At4g14850-like_plant"/>
</dbReference>
<evidence type="ECO:0000313" key="3">
    <source>
        <dbReference type="EMBL" id="KAH7352482.1"/>
    </source>
</evidence>
<feature type="repeat" description="PPR" evidence="2">
    <location>
        <begin position="582"/>
        <end position="616"/>
    </location>
</feature>
<dbReference type="FunFam" id="1.25.40.10:FF:000285">
    <property type="entry name" value="Pentatricopeptide repeat-containing protein, chloroplastic"/>
    <property type="match status" value="1"/>
</dbReference>
<evidence type="ECO:0000313" key="4">
    <source>
        <dbReference type="Proteomes" id="UP000825935"/>
    </source>
</evidence>
<keyword evidence="4" id="KW-1185">Reference proteome</keyword>
<dbReference type="FunFam" id="1.25.40.10:FF:000344">
    <property type="entry name" value="Pentatricopeptide repeat-containing protein"/>
    <property type="match status" value="1"/>
</dbReference>
<keyword evidence="1" id="KW-0677">Repeat</keyword>
<dbReference type="Gene3D" id="1.25.40.10">
    <property type="entry name" value="Tetratricopeptide repeat domain"/>
    <property type="match status" value="6"/>
</dbReference>
<dbReference type="OrthoDB" id="185373at2759"/>